<dbReference type="GO" id="GO:0005506">
    <property type="term" value="F:iron ion binding"/>
    <property type="evidence" value="ECO:0007669"/>
    <property type="project" value="InterPro"/>
</dbReference>
<keyword evidence="6" id="KW-0819">tRNA processing</keyword>
<dbReference type="Pfam" id="PF23797">
    <property type="entry name" value="Beta-prop_ELP1_2nd"/>
    <property type="match status" value="1"/>
</dbReference>
<feature type="domain" description="ELP1 three-helical bundle" evidence="15">
    <location>
        <begin position="1538"/>
        <end position="1706"/>
    </location>
</feature>
<keyword evidence="5" id="KW-0963">Cytoplasm</keyword>
<organism evidence="16 17">
    <name type="scientific">Blomia tropicalis</name>
    <name type="common">Mite</name>
    <dbReference type="NCBI Taxonomy" id="40697"/>
    <lineage>
        <taxon>Eukaryota</taxon>
        <taxon>Metazoa</taxon>
        <taxon>Ecdysozoa</taxon>
        <taxon>Arthropoda</taxon>
        <taxon>Chelicerata</taxon>
        <taxon>Arachnida</taxon>
        <taxon>Acari</taxon>
        <taxon>Acariformes</taxon>
        <taxon>Sarcoptiformes</taxon>
        <taxon>Astigmata</taxon>
        <taxon>Glycyphagoidea</taxon>
        <taxon>Echimyopodidae</taxon>
        <taxon>Blomia</taxon>
    </lineage>
</organism>
<feature type="domain" description="ELP1 first N-terminal beta-propeller" evidence="11">
    <location>
        <begin position="536"/>
        <end position="819"/>
    </location>
</feature>
<dbReference type="GO" id="GO:0033588">
    <property type="term" value="C:elongator holoenzyme complex"/>
    <property type="evidence" value="ECO:0007669"/>
    <property type="project" value="InterPro"/>
</dbReference>
<dbReference type="InterPro" id="IPR017972">
    <property type="entry name" value="Cyt_P450_CS"/>
</dbReference>
<keyword evidence="7" id="KW-0503">Monooxygenase</keyword>
<dbReference type="GO" id="GO:0020037">
    <property type="term" value="F:heme binding"/>
    <property type="evidence" value="ECO:0007669"/>
    <property type="project" value="InterPro"/>
</dbReference>
<dbReference type="InterPro" id="IPR002401">
    <property type="entry name" value="Cyt_P450_E_grp-I"/>
</dbReference>
<evidence type="ECO:0008006" key="18">
    <source>
        <dbReference type="Google" id="ProtNLM"/>
    </source>
</evidence>
<dbReference type="InterPro" id="IPR056169">
    <property type="entry name" value="HB_ELP1"/>
</dbReference>
<comment type="subcellular location">
    <subcellularLocation>
        <location evidence="1">Cytoplasm</location>
    </subcellularLocation>
</comment>
<dbReference type="InterPro" id="IPR056167">
    <property type="entry name" value="A-sol_ELP1"/>
</dbReference>
<dbReference type="InterPro" id="IPR006849">
    <property type="entry name" value="Elp1"/>
</dbReference>
<dbReference type="Proteomes" id="UP001142055">
    <property type="component" value="Chromosome 2"/>
</dbReference>
<dbReference type="InterPro" id="IPR056165">
    <property type="entry name" value="Beta-prop_ELP1_2nd"/>
</dbReference>
<feature type="binding site" description="axial binding residue" evidence="8">
    <location>
        <position position="412"/>
    </location>
    <ligand>
        <name>heme</name>
        <dbReference type="ChEBI" id="CHEBI:30413"/>
    </ligand>
    <ligandPart>
        <name>Fe</name>
        <dbReference type="ChEBI" id="CHEBI:18248"/>
    </ligandPart>
</feature>
<reference evidence="16" key="1">
    <citation type="submission" date="2022-12" db="EMBL/GenBank/DDBJ databases">
        <title>Genome assemblies of Blomia tropicalis.</title>
        <authorList>
            <person name="Cui Y."/>
        </authorList>
    </citation>
    <scope>NUCLEOTIDE SEQUENCE</scope>
    <source>
        <tissue evidence="16">Adult mites</tissue>
    </source>
</reference>
<evidence type="ECO:0000259" key="13">
    <source>
        <dbReference type="Pfam" id="PF23878"/>
    </source>
</evidence>
<dbReference type="Pfam" id="PF23925">
    <property type="entry name" value="A-sol_ELP1"/>
    <property type="match status" value="1"/>
</dbReference>
<evidence type="ECO:0000259" key="14">
    <source>
        <dbReference type="Pfam" id="PF23925"/>
    </source>
</evidence>
<evidence type="ECO:0000256" key="10">
    <source>
        <dbReference type="SAM" id="MobiDB-lite"/>
    </source>
</evidence>
<dbReference type="GO" id="GO:0016705">
    <property type="term" value="F:oxidoreductase activity, acting on paired donors, with incorporation or reduction of molecular oxygen"/>
    <property type="evidence" value="ECO:0007669"/>
    <property type="project" value="InterPro"/>
</dbReference>
<keyword evidence="8" id="KW-0479">Metal-binding</keyword>
<feature type="domain" description="ELP1 N-terminal second beta-propeller" evidence="12">
    <location>
        <begin position="858"/>
        <end position="1133"/>
    </location>
</feature>
<evidence type="ECO:0000256" key="4">
    <source>
        <dbReference type="ARBA" id="ARBA00010617"/>
    </source>
</evidence>
<evidence type="ECO:0000259" key="15">
    <source>
        <dbReference type="Pfam" id="PF23936"/>
    </source>
</evidence>
<evidence type="ECO:0000256" key="8">
    <source>
        <dbReference type="PIRSR" id="PIRSR602401-1"/>
    </source>
</evidence>
<evidence type="ECO:0000259" key="12">
    <source>
        <dbReference type="Pfam" id="PF23797"/>
    </source>
</evidence>
<dbReference type="PRINTS" id="PR00385">
    <property type="entry name" value="P450"/>
</dbReference>
<sequence>METIVLNDYHSILEAFKKEEFLGRPKNIAFNVVINLEGLGTLSGSQWREQKRFTMHQMKNLGFGKCTIEHYINSNIDRLIDRIEKSCHLYDDDNDNYDGNEVAISNVHTIRSLLTVDQFSIGNVLFGKCWQDQANANRTNDLQNAITEAIRSLGQVSLLTFFPGLTRFLARTRLIPFINRLKYNFVHVNDYIKEQIDWHDRTLTTITDGNENEIRDYIDSFLLESRRRRGEQQQQQQQQHQQQKQKLKQKQDCTTFTREMLAGNVQGFLAAGIETVRTTLEWCFLILAQFTDVQERMYDEIVQYMSLDKSRQRINWNDRHQLIYTQATINEMERWKTISPLNLLRITTDRTMLNGVPIEKGTHVIANLWAVHFDPTYWKCPTQFMPERFIGMDNQLIKHQRFIPFSLGKRSCPGEPLAQMEIFLFITALVQRYKIRLPNQQTNAINEETMEEMLGLTLQPKRTQKLYAYTLTAELIKMDNIKLLHLKKINFTKKICSRSLAIDWELKVSYFVAERKLYSVNLHDNKLTFLHELILDDYEIICSNFIIEDRLYFLLFRNGRIITYDSLNFELMQHQISVDSDDLLHDGKFSHDQELLAIVTKNKKMLLLNKIMIEQTKYDMNQDDYGTNEMVNVNWGSKSTQFHGEGMRDKRVVKEDFFQLCKWDNLKCYLDWRGDDNHFVVNFVTIKGFRMLKFFNRQGILQHTSEYVPGLENCIAWKPSGTLIACSQMLPNRHSIVFFEKNGLKHGEFDLNYSPNSFVIDHLSWSCDSELFLISGFEIIWENDDYRKTKQKIMLYTSSNYHWYLKQTIQFEIDDSINNIVRDEQEFFNIYFTSINGTFYRKSFIKSLDATDDGRILVVDGNCLHVSDFEQTLIPPPFSTYSITFDDAPIVQLCCSEGNLIICLLNGKIILFETKEKTLEECMDLSNGIKYDFKNVYSEFSSLYFPICVAKCERIVELTLPIMMKNEQVFGLIHDKIVSFQVNQSENVEIRSLSCVDENITAIQQLSEKELILSGISGRLYLFDTKDNSLNEYFSNFNGIYNSHPIRLMVHHDDNYQQKHIIAFTNRYSLYYDQYLIMSSMVNSVMLHRNRHLLFSTSDSQFYCWPLSLSSSFDLQYFNRTYPPRSLEKGSKILTTSSTQAKVVVQLPRGNLEAFYPKVLLLEQVGHYLDKLEYEMAFEILRRNRIDLNYICDYNYQLFIDNCQKFIKQIAVKHIDWICLFLSDLSAKNSYAILHFQSESALIDEKVDSICDLMHTNMIKMDQIKFCNAILLTYIKREKPQIESALQMIRNLPTNKSRDDAIKYLLYIVNVNRLFDCALGTYDFDILLMVASKSDKDPKEYHALINEFKSIENEHYRRYRIDMHLQRYDRALKHLSQCENRYDETLELIAEKRLFKEAIEIFDLNNNSDSDERKQNIWNIYGDYLFKKKYYREAAIVYNRAGNHSQTLKMHLMNSNWNLATVAARKMTKTNRDEFIKLAHSICQQLILNGRHIDGAYILEHYLNDPREAFRTLVRGNKWDYAVRLFYDHSELEESLLKEELKTELMEAYESLIESIENNSEKLQTHFNRLKELRQQQQQQAQTFNGYNKNEIDECENYSDTSSMFDSSSIKSSDSINSTSSLKTNLSNTRIRSLKRQEQRKYILKRGSPNEDFQLIYAIKELINQRCQELFVSESLICTLYDQFMVKQSETLQQQLVSLHSLIIKIIDYIWNSEHFQRRLVEDETLKIAPKINAESQSSWSIVLNGNH</sequence>
<dbReference type="SUPFAM" id="SSF50978">
    <property type="entry name" value="WD40 repeat-like"/>
    <property type="match status" value="1"/>
</dbReference>
<keyword evidence="8" id="KW-0408">Iron</keyword>
<dbReference type="Gene3D" id="1.10.630.10">
    <property type="entry name" value="Cytochrome P450"/>
    <property type="match status" value="1"/>
</dbReference>
<evidence type="ECO:0000313" key="17">
    <source>
        <dbReference type="Proteomes" id="UP001142055"/>
    </source>
</evidence>
<keyword evidence="8" id="KW-0349">Heme</keyword>
<dbReference type="InterPro" id="IPR001128">
    <property type="entry name" value="Cyt_P450"/>
</dbReference>
<comment type="pathway">
    <text evidence="2">tRNA modification; 5-methoxycarbonylmethyl-2-thiouridine-tRNA biosynthesis.</text>
</comment>
<dbReference type="PANTHER" id="PTHR12747">
    <property type="entry name" value="ELONGATOR COMPLEX PROTEIN 1"/>
    <property type="match status" value="1"/>
</dbReference>
<dbReference type="SUPFAM" id="SSF69322">
    <property type="entry name" value="Tricorn protease domain 2"/>
    <property type="match status" value="1"/>
</dbReference>
<evidence type="ECO:0000256" key="9">
    <source>
        <dbReference type="SAM" id="Coils"/>
    </source>
</evidence>
<dbReference type="EMBL" id="JAPWDV010000002">
    <property type="protein sequence ID" value="KAJ6220946.1"/>
    <property type="molecule type" value="Genomic_DNA"/>
</dbReference>
<evidence type="ECO:0000256" key="1">
    <source>
        <dbReference type="ARBA" id="ARBA00004496"/>
    </source>
</evidence>
<name>A0A9Q0RPL6_BLOTA</name>
<dbReference type="Pfam" id="PF23936">
    <property type="entry name" value="HB_ELP1"/>
    <property type="match status" value="1"/>
</dbReference>
<dbReference type="PANTHER" id="PTHR12747:SF0">
    <property type="entry name" value="ELONGATOR COMPLEX PROTEIN 1"/>
    <property type="match status" value="1"/>
</dbReference>
<gene>
    <name evidence="16" type="ORF">RDWZM_006758</name>
</gene>
<dbReference type="InterPro" id="IPR036322">
    <property type="entry name" value="WD40_repeat_dom_sf"/>
</dbReference>
<comment type="caution">
    <text evidence="16">The sequence shown here is derived from an EMBL/GenBank/DDBJ whole genome shotgun (WGS) entry which is preliminary data.</text>
</comment>
<evidence type="ECO:0000313" key="16">
    <source>
        <dbReference type="EMBL" id="KAJ6220946.1"/>
    </source>
</evidence>
<keyword evidence="17" id="KW-1185">Reference proteome</keyword>
<feature type="domain" description="ELP1 alpha-solenoid" evidence="14">
    <location>
        <begin position="1159"/>
        <end position="1347"/>
    </location>
</feature>
<feature type="region of interest" description="Disordered" evidence="10">
    <location>
        <begin position="229"/>
        <end position="249"/>
    </location>
</feature>
<keyword evidence="9" id="KW-0175">Coiled coil</keyword>
<comment type="cofactor">
    <cofactor evidence="8">
        <name>heme</name>
        <dbReference type="ChEBI" id="CHEBI:30413"/>
    </cofactor>
</comment>
<feature type="coiled-coil region" evidence="9">
    <location>
        <begin position="1546"/>
        <end position="1580"/>
    </location>
</feature>
<proteinExistence type="inferred from homology"/>
<evidence type="ECO:0000256" key="5">
    <source>
        <dbReference type="ARBA" id="ARBA00022490"/>
    </source>
</evidence>
<evidence type="ECO:0000256" key="7">
    <source>
        <dbReference type="ARBA" id="ARBA00023033"/>
    </source>
</evidence>
<dbReference type="InterPro" id="IPR056164">
    <property type="entry name" value="Beta-prop_ELP1_1st"/>
</dbReference>
<dbReference type="InterPro" id="IPR036396">
    <property type="entry name" value="Cyt_P450_sf"/>
</dbReference>
<evidence type="ECO:0000256" key="2">
    <source>
        <dbReference type="ARBA" id="ARBA00005043"/>
    </source>
</evidence>
<dbReference type="PRINTS" id="PR00463">
    <property type="entry name" value="EP450I"/>
</dbReference>
<keyword evidence="7" id="KW-0560">Oxidoreductase</keyword>
<comment type="similarity">
    <text evidence="3">Belongs to the ELP1/IKA1 family.</text>
</comment>
<feature type="compositionally biased region" description="Low complexity" evidence="10">
    <location>
        <begin position="232"/>
        <end position="242"/>
    </location>
</feature>
<protein>
    <recommendedName>
        <fullName evidence="18">Elongator complex protein 1-like</fullName>
    </recommendedName>
</protein>
<dbReference type="Pfam" id="PF23878">
    <property type="entry name" value="TPR_ELP1"/>
    <property type="match status" value="1"/>
</dbReference>
<feature type="domain" description="ELP1 TPR" evidence="13">
    <location>
        <begin position="1356"/>
        <end position="1522"/>
    </location>
</feature>
<dbReference type="SUPFAM" id="SSF48264">
    <property type="entry name" value="Cytochrome P450"/>
    <property type="match status" value="1"/>
</dbReference>
<accession>A0A9Q0RPL6</accession>
<evidence type="ECO:0000256" key="6">
    <source>
        <dbReference type="ARBA" id="ARBA00022694"/>
    </source>
</evidence>
<dbReference type="Pfam" id="PF04762">
    <property type="entry name" value="Beta-prop_ELP1_1st"/>
    <property type="match status" value="1"/>
</dbReference>
<dbReference type="InterPro" id="IPR056166">
    <property type="entry name" value="TPR_ELP1"/>
</dbReference>
<dbReference type="GO" id="GO:0000049">
    <property type="term" value="F:tRNA binding"/>
    <property type="evidence" value="ECO:0007669"/>
    <property type="project" value="TreeGrafter"/>
</dbReference>
<dbReference type="GO" id="GO:0002926">
    <property type="term" value="P:tRNA wobble base 5-methoxycarbonylmethyl-2-thiouridinylation"/>
    <property type="evidence" value="ECO:0007669"/>
    <property type="project" value="TreeGrafter"/>
</dbReference>
<dbReference type="GO" id="GO:0005829">
    <property type="term" value="C:cytosol"/>
    <property type="evidence" value="ECO:0007669"/>
    <property type="project" value="TreeGrafter"/>
</dbReference>
<dbReference type="GO" id="GO:0004497">
    <property type="term" value="F:monooxygenase activity"/>
    <property type="evidence" value="ECO:0007669"/>
    <property type="project" value="UniProtKB-KW"/>
</dbReference>
<evidence type="ECO:0000259" key="11">
    <source>
        <dbReference type="Pfam" id="PF04762"/>
    </source>
</evidence>
<evidence type="ECO:0000256" key="3">
    <source>
        <dbReference type="ARBA" id="ARBA00006086"/>
    </source>
</evidence>
<dbReference type="PROSITE" id="PS00086">
    <property type="entry name" value="CYTOCHROME_P450"/>
    <property type="match status" value="1"/>
</dbReference>
<comment type="similarity">
    <text evidence="4">Belongs to the cytochrome P450 family.</text>
</comment>
<dbReference type="Pfam" id="PF00067">
    <property type="entry name" value="p450"/>
    <property type="match status" value="1"/>
</dbReference>